<protein>
    <submittedName>
        <fullName evidence="4">SAM-dependent MTase TRM10-type domain-containing protein</fullName>
    </submittedName>
</protein>
<proteinExistence type="predicted"/>
<feature type="compositionally biased region" description="Basic and acidic residues" evidence="1">
    <location>
        <begin position="220"/>
        <end position="229"/>
    </location>
</feature>
<dbReference type="OrthoDB" id="6266220at2759"/>
<gene>
    <name evidence="2" type="ORF">HDID_LOCUS9264</name>
</gene>
<name>A0A0R3SUS1_HYMDI</name>
<sequence length="229" mass="26007">MVLVGKKAREKKAKKQKDLLEVNSERDEGVHGTNKRITREHRRVSVVVCGDPKAVDIYRRQRMDLSTPVDRYHVSIDAEIGTDSKGRIAERDCDMYLCVYDVRDKKTIEFLRNQVMPQVKYLNRKVAIAGLGLEARLGKDQGEVEIGTSAQLAKEYSCLGSELISCDPHQLTAGTFSLYSASYPEKFSDIKSPINNSSESEDYTIGKEKTKKEKKVREKRSKEKKEKSS</sequence>
<evidence type="ECO:0000313" key="3">
    <source>
        <dbReference type="Proteomes" id="UP000274504"/>
    </source>
</evidence>
<feature type="region of interest" description="Disordered" evidence="1">
    <location>
        <begin position="188"/>
        <end position="229"/>
    </location>
</feature>
<dbReference type="WBParaSite" id="HDID_0000926601-mRNA-1">
    <property type="protein sequence ID" value="HDID_0000926601-mRNA-1"/>
    <property type="gene ID" value="HDID_0000926601"/>
</dbReference>
<dbReference type="EMBL" id="UYSG01011248">
    <property type="protein sequence ID" value="VDL61582.1"/>
    <property type="molecule type" value="Genomic_DNA"/>
</dbReference>
<reference evidence="2 3" key="2">
    <citation type="submission" date="2018-11" db="EMBL/GenBank/DDBJ databases">
        <authorList>
            <consortium name="Pathogen Informatics"/>
        </authorList>
    </citation>
    <scope>NUCLEOTIDE SEQUENCE [LARGE SCALE GENOMIC DNA]</scope>
</reference>
<organism evidence="4">
    <name type="scientific">Hymenolepis diminuta</name>
    <name type="common">Rat tapeworm</name>
    <dbReference type="NCBI Taxonomy" id="6216"/>
    <lineage>
        <taxon>Eukaryota</taxon>
        <taxon>Metazoa</taxon>
        <taxon>Spiralia</taxon>
        <taxon>Lophotrochozoa</taxon>
        <taxon>Platyhelminthes</taxon>
        <taxon>Cestoda</taxon>
        <taxon>Eucestoda</taxon>
        <taxon>Cyclophyllidea</taxon>
        <taxon>Hymenolepididae</taxon>
        <taxon>Hymenolepis</taxon>
    </lineage>
</organism>
<evidence type="ECO:0000256" key="1">
    <source>
        <dbReference type="SAM" id="MobiDB-lite"/>
    </source>
</evidence>
<evidence type="ECO:0000313" key="2">
    <source>
        <dbReference type="EMBL" id="VDL61582.1"/>
    </source>
</evidence>
<dbReference type="STRING" id="6216.A0A0R3SUS1"/>
<reference evidence="4" key="1">
    <citation type="submission" date="2017-02" db="UniProtKB">
        <authorList>
            <consortium name="WormBaseParasite"/>
        </authorList>
    </citation>
    <scope>IDENTIFICATION</scope>
</reference>
<accession>A0A0R3SUS1</accession>
<dbReference type="Proteomes" id="UP000274504">
    <property type="component" value="Unassembled WGS sequence"/>
</dbReference>
<dbReference type="AlphaFoldDB" id="A0A0R3SUS1"/>
<evidence type="ECO:0000313" key="4">
    <source>
        <dbReference type="WBParaSite" id="HDID_0000926601-mRNA-1"/>
    </source>
</evidence>